<accession>A0A9W8J742</accession>
<comment type="caution">
    <text evidence="1">The sequence shown here is derived from an EMBL/GenBank/DDBJ whole genome shotgun (WGS) entry which is preliminary data.</text>
</comment>
<sequence>MAQLDQIKSQYGMHEALALRAPKSANVCLDGGALCSDYEGYALLKPCHKDVSLKPAMRNKIVVAPATWFNTNAQTILKFFHEDSIEIFGQLCQTFSEAGETIVAAGVVSYVQYELLVDRNAVYWNRPVDLQLTTCFGQLFQIFLIQLPAAPTFGISAPTAILLASIHKCDVELEDQDLDFHYYLNISHLDLVDITCIKALVGHIAWDGWWAIIDRSGKLSRGHFEDVDEEDTHED</sequence>
<dbReference type="Proteomes" id="UP001140091">
    <property type="component" value="Unassembled WGS sequence"/>
</dbReference>
<protein>
    <submittedName>
        <fullName evidence="1">Uncharacterized protein</fullName>
    </submittedName>
</protein>
<keyword evidence="2" id="KW-1185">Reference proteome</keyword>
<evidence type="ECO:0000313" key="1">
    <source>
        <dbReference type="EMBL" id="KAJ2927539.1"/>
    </source>
</evidence>
<dbReference type="EMBL" id="JANBPK010000980">
    <property type="protein sequence ID" value="KAJ2927539.1"/>
    <property type="molecule type" value="Genomic_DNA"/>
</dbReference>
<proteinExistence type="predicted"/>
<name>A0A9W8J742_9AGAR</name>
<feature type="non-terminal residue" evidence="1">
    <location>
        <position position="235"/>
    </location>
</feature>
<organism evidence="1 2">
    <name type="scientific">Candolleomyces eurysporus</name>
    <dbReference type="NCBI Taxonomy" id="2828524"/>
    <lineage>
        <taxon>Eukaryota</taxon>
        <taxon>Fungi</taxon>
        <taxon>Dikarya</taxon>
        <taxon>Basidiomycota</taxon>
        <taxon>Agaricomycotina</taxon>
        <taxon>Agaricomycetes</taxon>
        <taxon>Agaricomycetidae</taxon>
        <taxon>Agaricales</taxon>
        <taxon>Agaricineae</taxon>
        <taxon>Psathyrellaceae</taxon>
        <taxon>Candolleomyces</taxon>
    </lineage>
</organism>
<dbReference type="OrthoDB" id="6613063at2759"/>
<dbReference type="AlphaFoldDB" id="A0A9W8J742"/>
<reference evidence="1" key="1">
    <citation type="submission" date="2022-06" db="EMBL/GenBank/DDBJ databases">
        <title>Genome Sequence of Candolleomyces eurysporus.</title>
        <authorList>
            <person name="Buettner E."/>
        </authorList>
    </citation>
    <scope>NUCLEOTIDE SEQUENCE</scope>
    <source>
        <strain evidence="1">VTCC 930004</strain>
    </source>
</reference>
<evidence type="ECO:0000313" key="2">
    <source>
        <dbReference type="Proteomes" id="UP001140091"/>
    </source>
</evidence>
<gene>
    <name evidence="1" type="ORF">H1R20_g9560</name>
</gene>